<dbReference type="EMBL" id="FKLO01000045">
    <property type="protein sequence ID" value="SAM64428.1"/>
    <property type="molecule type" value="Genomic_DNA"/>
</dbReference>
<evidence type="ECO:0000256" key="2">
    <source>
        <dbReference type="ARBA" id="ARBA00023136"/>
    </source>
</evidence>
<keyword evidence="4" id="KW-0564">Palmitate</keyword>
<keyword evidence="4 7" id="KW-0449">Lipoprotein</keyword>
<dbReference type="Gene3D" id="3.30.1450.10">
    <property type="match status" value="1"/>
</dbReference>
<dbReference type="Pfam" id="PF04355">
    <property type="entry name" value="BamE"/>
    <property type="match status" value="1"/>
</dbReference>
<dbReference type="OMA" id="HKDRANY"/>
<keyword evidence="1 4" id="KW-0732">Signal</keyword>
<comment type="function">
    <text evidence="4">Part of the outer membrane protein assembly complex, which is involved in assembly and insertion of beta-barrel proteins into the outer membrane.</text>
</comment>
<evidence type="ECO:0000259" key="6">
    <source>
        <dbReference type="Pfam" id="PF04355"/>
    </source>
</evidence>
<evidence type="ECO:0000256" key="4">
    <source>
        <dbReference type="HAMAP-Rule" id="MF_00925"/>
    </source>
</evidence>
<proteinExistence type="inferred from homology"/>
<dbReference type="InterPro" id="IPR037873">
    <property type="entry name" value="BamE-like"/>
</dbReference>
<sequence length="109" mass="12272">MRFALTCLLALSLCGCGSAPFLYKTDVVQGNVFSDDEIARIQPGMSRAEVERILGTPQLVDPFHKDRANYLYRYFAGDSKRTYSRRLVVYYSAADTVAHVEQQNITATK</sequence>
<dbReference type="PROSITE" id="PS51257">
    <property type="entry name" value="PROKAR_LIPOPROTEIN"/>
    <property type="match status" value="1"/>
</dbReference>
<keyword evidence="3 4" id="KW-0998">Cell outer membrane</keyword>
<evidence type="ECO:0000256" key="3">
    <source>
        <dbReference type="ARBA" id="ARBA00023237"/>
    </source>
</evidence>
<reference evidence="8" key="1">
    <citation type="submission" date="2016-04" db="EMBL/GenBank/DDBJ databases">
        <authorList>
            <person name="Tagini F."/>
        </authorList>
    </citation>
    <scope>NUCLEOTIDE SEQUENCE [LARGE SCALE GENOMIC DNA]</scope>
    <source>
        <strain evidence="8">CHUV0807</strain>
    </source>
</reference>
<dbReference type="GO" id="GO:0043165">
    <property type="term" value="P:Gram-negative-bacterium-type cell outer membrane assembly"/>
    <property type="evidence" value="ECO:0007669"/>
    <property type="project" value="UniProtKB-UniRule"/>
</dbReference>
<evidence type="ECO:0000256" key="1">
    <source>
        <dbReference type="ARBA" id="ARBA00022729"/>
    </source>
</evidence>
<feature type="domain" description="Outer membrane protein assembly factor BamE" evidence="6">
    <location>
        <begin position="30"/>
        <end position="98"/>
    </location>
</feature>
<dbReference type="InterPro" id="IPR007450">
    <property type="entry name" value="BamE_dom"/>
</dbReference>
<name>A0A1C3H4E7_9GAMM</name>
<accession>A0A1C3H4E7</accession>
<dbReference type="PANTHER" id="PTHR37482:SF1">
    <property type="entry name" value="OUTER MEMBRANE PROTEIN ASSEMBLY FACTOR BAME"/>
    <property type="match status" value="1"/>
</dbReference>
<comment type="similarity">
    <text evidence="4">Belongs to the BamE family.</text>
</comment>
<organism evidence="7 8">
    <name type="scientific">Cardiobacterium hominis</name>
    <dbReference type="NCBI Taxonomy" id="2718"/>
    <lineage>
        <taxon>Bacteria</taxon>
        <taxon>Pseudomonadati</taxon>
        <taxon>Pseudomonadota</taxon>
        <taxon>Gammaproteobacteria</taxon>
        <taxon>Cardiobacteriales</taxon>
        <taxon>Cardiobacteriaceae</taxon>
        <taxon>Cardiobacterium</taxon>
    </lineage>
</organism>
<evidence type="ECO:0000256" key="5">
    <source>
        <dbReference type="SAM" id="SignalP"/>
    </source>
</evidence>
<evidence type="ECO:0000313" key="8">
    <source>
        <dbReference type="Proteomes" id="UP000190837"/>
    </source>
</evidence>
<feature type="chain" id="PRO_5009005375" description="Outer membrane protein assembly factor BamE" evidence="5">
    <location>
        <begin position="20"/>
        <end position="109"/>
    </location>
</feature>
<protein>
    <recommendedName>
        <fullName evidence="4">Outer membrane protein assembly factor BamE</fullName>
    </recommendedName>
</protein>
<dbReference type="GO" id="GO:1990063">
    <property type="term" value="C:Bam protein complex"/>
    <property type="evidence" value="ECO:0007669"/>
    <property type="project" value="TreeGrafter"/>
</dbReference>
<dbReference type="Proteomes" id="UP000190837">
    <property type="component" value="Unassembled WGS sequence"/>
</dbReference>
<dbReference type="GeneID" id="84788904"/>
<dbReference type="PANTHER" id="PTHR37482">
    <property type="entry name" value="OUTER MEMBRANE PROTEIN ASSEMBLY FACTOR BAME"/>
    <property type="match status" value="1"/>
</dbReference>
<dbReference type="RefSeq" id="WP_004140518.1">
    <property type="nucleotide sequence ID" value="NZ_CAUQCO010000003.1"/>
</dbReference>
<gene>
    <name evidence="4" type="primary">bamE</name>
    <name evidence="7" type="ORF">CHUV0807_1236</name>
</gene>
<dbReference type="GO" id="GO:0030674">
    <property type="term" value="F:protein-macromolecule adaptor activity"/>
    <property type="evidence" value="ECO:0007669"/>
    <property type="project" value="TreeGrafter"/>
</dbReference>
<dbReference type="AlphaFoldDB" id="A0A1C3H4E7"/>
<dbReference type="InterPro" id="IPR026592">
    <property type="entry name" value="BamE"/>
</dbReference>
<comment type="subunit">
    <text evidence="4">Part of the Bam complex.</text>
</comment>
<evidence type="ECO:0000313" key="7">
    <source>
        <dbReference type="EMBL" id="SAM64428.1"/>
    </source>
</evidence>
<dbReference type="GO" id="GO:0051205">
    <property type="term" value="P:protein insertion into membrane"/>
    <property type="evidence" value="ECO:0007669"/>
    <property type="project" value="UniProtKB-UniRule"/>
</dbReference>
<keyword evidence="2 4" id="KW-0472">Membrane</keyword>
<feature type="signal peptide" evidence="5">
    <location>
        <begin position="1"/>
        <end position="19"/>
    </location>
</feature>
<dbReference type="HAMAP" id="MF_00925">
    <property type="entry name" value="OM_assembly_BamE"/>
    <property type="match status" value="1"/>
</dbReference>
<comment type="subcellular location">
    <subcellularLocation>
        <location evidence="4">Cell outer membrane</location>
        <topology evidence="4">Lipid-anchor</topology>
    </subcellularLocation>
</comment>